<evidence type="ECO:0000256" key="13">
    <source>
        <dbReference type="PIRNR" id="PIRNR001365"/>
    </source>
</evidence>
<dbReference type="GO" id="GO:0005829">
    <property type="term" value="C:cytosol"/>
    <property type="evidence" value="ECO:0007669"/>
    <property type="project" value="TreeGrafter"/>
</dbReference>
<dbReference type="CDD" id="cd00950">
    <property type="entry name" value="DHDPS"/>
    <property type="match status" value="1"/>
</dbReference>
<dbReference type="Gene3D" id="3.20.20.70">
    <property type="entry name" value="Aldolase class I"/>
    <property type="match status" value="1"/>
</dbReference>
<evidence type="ECO:0000256" key="3">
    <source>
        <dbReference type="ARBA" id="ARBA00007592"/>
    </source>
</evidence>
<proteinExistence type="inferred from homology"/>
<dbReference type="PIRSF" id="PIRSF001365">
    <property type="entry name" value="DHDPS"/>
    <property type="match status" value="1"/>
</dbReference>
<comment type="function">
    <text evidence="1 12">Catalyzes the condensation of (S)-aspartate-beta-semialdehyde [(S)-ASA] and pyruvate to 4-hydroxy-tetrahydrodipicolinate (HTPA).</text>
</comment>
<evidence type="ECO:0000256" key="5">
    <source>
        <dbReference type="ARBA" id="ARBA00022490"/>
    </source>
</evidence>
<accession>A0A2M8Z9F3</accession>
<feature type="site" description="Part of a proton relay during catalysis" evidence="12">
    <location>
        <position position="48"/>
    </location>
</feature>
<dbReference type="EMBL" id="PGET01000001">
    <property type="protein sequence ID" value="PJJ30080.1"/>
    <property type="molecule type" value="Genomic_DNA"/>
</dbReference>
<evidence type="ECO:0000256" key="10">
    <source>
        <dbReference type="ARBA" id="ARBA00023270"/>
    </source>
</evidence>
<comment type="pathway">
    <text evidence="2 12">Amino-acid biosynthesis; L-lysine biosynthesis via DAP pathway; (S)-tetrahydrodipicolinate from L-aspartate: step 3/4.</text>
</comment>
<sequence>MKDAIFKGSAVAIVTPMDSHGNLDFKAMEKLLKIQLDNGTDAIVVNGTTGESATLEEKEKLELIEFVVHYVNHRVPVIMGTGSNCTSHAVRLSRKAQSLGASALLQVTPYYNKTSQHGLVEHFTAVADSVEIPIILYNVPTRTGVNISPETYLKLSEHPNIRAIKEAGGNISGIAKTAALCGDRLDLYSGNDDQIVPILSLGGKGVISVLANIMPFETHMICQYFFEGEIEKSRNLQLELLAMMNALFMDVNPVPVKAALSLLELCEESYRLPLTRMKDKDKEMLKQVMKSYFPHLKDSSMQRP</sequence>
<dbReference type="SMART" id="SM01130">
    <property type="entry name" value="DHDPS"/>
    <property type="match status" value="1"/>
</dbReference>
<comment type="subunit">
    <text evidence="12">Homotetramer; dimer of dimers.</text>
</comment>
<organism evidence="16 17">
    <name type="scientific">[Clostridium] celerecrescens 18A</name>
    <dbReference type="NCBI Taxonomy" id="1286362"/>
    <lineage>
        <taxon>Bacteria</taxon>
        <taxon>Bacillati</taxon>
        <taxon>Bacillota</taxon>
        <taxon>Clostridia</taxon>
        <taxon>Lachnospirales</taxon>
        <taxon>Lachnospiraceae</taxon>
        <taxon>Lacrimispora</taxon>
    </lineage>
</organism>
<dbReference type="InterPro" id="IPR020625">
    <property type="entry name" value="Schiff_base-form_aldolases_AS"/>
</dbReference>
<dbReference type="Pfam" id="PF00701">
    <property type="entry name" value="DHDPS"/>
    <property type="match status" value="1"/>
</dbReference>
<dbReference type="UniPathway" id="UPA00034">
    <property type="reaction ID" value="UER00017"/>
</dbReference>
<comment type="subcellular location">
    <subcellularLocation>
        <location evidence="12">Cytoplasm</location>
    </subcellularLocation>
</comment>
<evidence type="ECO:0000256" key="12">
    <source>
        <dbReference type="HAMAP-Rule" id="MF_00418"/>
    </source>
</evidence>
<protein>
    <recommendedName>
        <fullName evidence="4 12">4-hydroxy-tetrahydrodipicolinate synthase</fullName>
        <shortName evidence="12">HTPA synthase</shortName>
        <ecNumber evidence="4 12">4.3.3.7</ecNumber>
    </recommendedName>
</protein>
<evidence type="ECO:0000256" key="4">
    <source>
        <dbReference type="ARBA" id="ARBA00012086"/>
    </source>
</evidence>
<dbReference type="PRINTS" id="PR00146">
    <property type="entry name" value="DHPICSNTHASE"/>
</dbReference>
<keyword evidence="7 12" id="KW-0220">Diaminopimelate biosynthesis</keyword>
<comment type="caution">
    <text evidence="12">Was originally thought to be a dihydrodipicolinate synthase (DHDPS), catalyzing the condensation of (S)-aspartate-beta-semialdehyde [(S)-ASA] and pyruvate to dihydrodipicolinate (DHDP). However, it was shown in E.coli that the product of the enzymatic reaction is not dihydrodipicolinate but in fact (4S)-4-hydroxy-2,3,4,5-tetrahydro-(2S)-dipicolinic acid (HTPA), and that the consecutive dehydration reaction leading to DHDP is not spontaneous but catalyzed by DapB.</text>
</comment>
<comment type="catalytic activity">
    <reaction evidence="11 12">
        <text>L-aspartate 4-semialdehyde + pyruvate = (2S,4S)-4-hydroxy-2,3,4,5-tetrahydrodipicolinate + H2O + H(+)</text>
        <dbReference type="Rhea" id="RHEA:34171"/>
        <dbReference type="ChEBI" id="CHEBI:15361"/>
        <dbReference type="ChEBI" id="CHEBI:15377"/>
        <dbReference type="ChEBI" id="CHEBI:15378"/>
        <dbReference type="ChEBI" id="CHEBI:67139"/>
        <dbReference type="ChEBI" id="CHEBI:537519"/>
        <dbReference type="EC" id="4.3.3.7"/>
    </reaction>
</comment>
<dbReference type="PANTHER" id="PTHR12128:SF66">
    <property type="entry name" value="4-HYDROXY-2-OXOGLUTARATE ALDOLASE, MITOCHONDRIAL"/>
    <property type="match status" value="1"/>
</dbReference>
<feature type="binding site" evidence="12 15">
    <location>
        <position position="49"/>
    </location>
    <ligand>
        <name>pyruvate</name>
        <dbReference type="ChEBI" id="CHEBI:15361"/>
    </ligand>
</feature>
<dbReference type="Proteomes" id="UP000231092">
    <property type="component" value="Unassembled WGS sequence"/>
</dbReference>
<dbReference type="InterPro" id="IPR020624">
    <property type="entry name" value="Schiff_base-form_aldolases_CS"/>
</dbReference>
<dbReference type="InterPro" id="IPR002220">
    <property type="entry name" value="DapA-like"/>
</dbReference>
<reference evidence="16 17" key="1">
    <citation type="submission" date="2017-11" db="EMBL/GenBank/DDBJ databases">
        <title>Understudied soil microbes with underappreciated capabilities: Untangling the Clostridium saccharolyticum group.</title>
        <authorList>
            <person name="Leschine S."/>
        </authorList>
    </citation>
    <scope>NUCLEOTIDE SEQUENCE [LARGE SCALE GENOMIC DNA]</scope>
    <source>
        <strain evidence="16 17">18A</strain>
    </source>
</reference>
<evidence type="ECO:0000313" key="16">
    <source>
        <dbReference type="EMBL" id="PJJ30080.1"/>
    </source>
</evidence>
<evidence type="ECO:0000256" key="6">
    <source>
        <dbReference type="ARBA" id="ARBA00022605"/>
    </source>
</evidence>
<feature type="binding site" evidence="12 15">
    <location>
        <position position="207"/>
    </location>
    <ligand>
        <name>pyruvate</name>
        <dbReference type="ChEBI" id="CHEBI:15361"/>
    </ligand>
</feature>
<keyword evidence="5 12" id="KW-0963">Cytoplasm</keyword>
<evidence type="ECO:0000256" key="11">
    <source>
        <dbReference type="ARBA" id="ARBA00047836"/>
    </source>
</evidence>
<feature type="site" description="Part of a proton relay during catalysis" evidence="12">
    <location>
        <position position="111"/>
    </location>
</feature>
<evidence type="ECO:0000256" key="8">
    <source>
        <dbReference type="ARBA" id="ARBA00023154"/>
    </source>
</evidence>
<dbReference type="PROSITE" id="PS00665">
    <property type="entry name" value="DHDPS_1"/>
    <property type="match status" value="1"/>
</dbReference>
<dbReference type="GO" id="GO:0009089">
    <property type="term" value="P:lysine biosynthetic process via diaminopimelate"/>
    <property type="evidence" value="ECO:0007669"/>
    <property type="project" value="UniProtKB-UniRule"/>
</dbReference>
<dbReference type="GO" id="GO:0008840">
    <property type="term" value="F:4-hydroxy-tetrahydrodipicolinate synthase activity"/>
    <property type="evidence" value="ECO:0007669"/>
    <property type="project" value="UniProtKB-UniRule"/>
</dbReference>
<dbReference type="RefSeq" id="WP_100306375.1">
    <property type="nucleotide sequence ID" value="NZ_PGET01000001.1"/>
</dbReference>
<evidence type="ECO:0000256" key="1">
    <source>
        <dbReference type="ARBA" id="ARBA00003294"/>
    </source>
</evidence>
<dbReference type="PANTHER" id="PTHR12128">
    <property type="entry name" value="DIHYDRODIPICOLINATE SYNTHASE"/>
    <property type="match status" value="1"/>
</dbReference>
<dbReference type="AlphaFoldDB" id="A0A2M8Z9F3"/>
<evidence type="ECO:0000256" key="14">
    <source>
        <dbReference type="PIRSR" id="PIRSR001365-1"/>
    </source>
</evidence>
<dbReference type="EC" id="4.3.3.7" evidence="4 12"/>
<keyword evidence="9 12" id="KW-0456">Lyase</keyword>
<name>A0A2M8Z9F3_9FIRM</name>
<dbReference type="GO" id="GO:0019877">
    <property type="term" value="P:diaminopimelate biosynthetic process"/>
    <property type="evidence" value="ECO:0007669"/>
    <property type="project" value="UniProtKB-UniRule"/>
</dbReference>
<keyword evidence="10 12" id="KW-0704">Schiff base</keyword>
<keyword evidence="6 12" id="KW-0028">Amino-acid biosynthesis</keyword>
<evidence type="ECO:0000256" key="9">
    <source>
        <dbReference type="ARBA" id="ARBA00023239"/>
    </source>
</evidence>
<evidence type="ECO:0000256" key="15">
    <source>
        <dbReference type="PIRSR" id="PIRSR001365-2"/>
    </source>
</evidence>
<dbReference type="InterPro" id="IPR005263">
    <property type="entry name" value="DapA"/>
</dbReference>
<dbReference type="HAMAP" id="MF_00418">
    <property type="entry name" value="DapA"/>
    <property type="match status" value="1"/>
</dbReference>
<dbReference type="PROSITE" id="PS00666">
    <property type="entry name" value="DHDPS_2"/>
    <property type="match status" value="1"/>
</dbReference>
<comment type="similarity">
    <text evidence="3 12 13">Belongs to the DapA family.</text>
</comment>
<evidence type="ECO:0000256" key="7">
    <source>
        <dbReference type="ARBA" id="ARBA00022915"/>
    </source>
</evidence>
<evidence type="ECO:0000313" key="17">
    <source>
        <dbReference type="Proteomes" id="UP000231092"/>
    </source>
</evidence>
<keyword evidence="8 12" id="KW-0457">Lysine biosynthesis</keyword>
<feature type="active site" description="Schiff-base intermediate with substrate" evidence="12 14">
    <location>
        <position position="165"/>
    </location>
</feature>
<dbReference type="InterPro" id="IPR013785">
    <property type="entry name" value="Aldolase_TIM"/>
</dbReference>
<dbReference type="NCBIfam" id="TIGR00674">
    <property type="entry name" value="dapA"/>
    <property type="match status" value="1"/>
</dbReference>
<dbReference type="SUPFAM" id="SSF51569">
    <property type="entry name" value="Aldolase"/>
    <property type="match status" value="1"/>
</dbReference>
<evidence type="ECO:0000256" key="2">
    <source>
        <dbReference type="ARBA" id="ARBA00005120"/>
    </source>
</evidence>
<gene>
    <name evidence="12" type="primary">dapA</name>
    <name evidence="16" type="ORF">H171_3649</name>
</gene>
<feature type="active site" description="Proton donor/acceptor" evidence="12 14">
    <location>
        <position position="137"/>
    </location>
</feature>
<dbReference type="OrthoDB" id="9782828at2"/>
<comment type="caution">
    <text evidence="16">The sequence shown here is derived from an EMBL/GenBank/DDBJ whole genome shotgun (WGS) entry which is preliminary data.</text>
</comment>